<sequence>MPQVPPPEPPRSVWSGRTPTARKPERRKAEAPDSSWASRPNPEDVIDRLEQYFPDHDLDKPVIEASSGGTSPTAVDYPPVAQVPAVANVQAQDRRRHKKSIRIIAKERNSQHPRDIPTGSSFANNVARKRSTKLWDSRVEEVTPAQIQTVTCAEKVVIAIFKWVRGELIGKGNFGRVYLAMNVTTGEMIAVKQVEIPRTASDKNDTRQMNVVDALKLESETLKDLDHPNIVQYLGFEETATFLSIFLEYVPGGSIGGCLRKYGRFEENVTKSFTGQILAGLEYLHSKGILHRDMKADNILVETSGVCKISDFGISKRTDDINGQNVLTAMQGTVFWMAPEVVNTGKRGYNYKVDIWSLGCVVLEMWAGERPWKREEAMAVIVKLYSSKQAPPVPKGIRLSEEADDFRRLCFEVDPDRRPSASDLRKHPYLRLPDDWTFSGFIGHKPTARELEDAETF</sequence>
<dbReference type="EMBL" id="MU273520">
    <property type="protein sequence ID" value="KAI0033411.1"/>
    <property type="molecule type" value="Genomic_DNA"/>
</dbReference>
<reference evidence="1" key="2">
    <citation type="journal article" date="2022" name="New Phytol.">
        <title>Evolutionary transition to the ectomycorrhizal habit in the genomes of a hyperdiverse lineage of mushroom-forming fungi.</title>
        <authorList>
            <person name="Looney B."/>
            <person name="Miyauchi S."/>
            <person name="Morin E."/>
            <person name="Drula E."/>
            <person name="Courty P.E."/>
            <person name="Kohler A."/>
            <person name="Kuo A."/>
            <person name="LaButti K."/>
            <person name="Pangilinan J."/>
            <person name="Lipzen A."/>
            <person name="Riley R."/>
            <person name="Andreopoulos W."/>
            <person name="He G."/>
            <person name="Johnson J."/>
            <person name="Nolan M."/>
            <person name="Tritt A."/>
            <person name="Barry K.W."/>
            <person name="Grigoriev I.V."/>
            <person name="Nagy L.G."/>
            <person name="Hibbett D."/>
            <person name="Henrissat B."/>
            <person name="Matheny P.B."/>
            <person name="Labbe J."/>
            <person name="Martin F.M."/>
        </authorList>
    </citation>
    <scope>NUCLEOTIDE SEQUENCE</scope>
    <source>
        <strain evidence="1">EC-137</strain>
    </source>
</reference>
<accession>A0ACB8QPW1</accession>
<comment type="caution">
    <text evidence="1">The sequence shown here is derived from an EMBL/GenBank/DDBJ whole genome shotgun (WGS) entry which is preliminary data.</text>
</comment>
<proteinExistence type="predicted"/>
<name>A0ACB8QPW1_9AGAM</name>
<protein>
    <submittedName>
        <fullName evidence="1">Kinase-like protein</fullName>
    </submittedName>
</protein>
<reference evidence="1" key="1">
    <citation type="submission" date="2021-02" db="EMBL/GenBank/DDBJ databases">
        <authorList>
            <consortium name="DOE Joint Genome Institute"/>
            <person name="Ahrendt S."/>
            <person name="Looney B.P."/>
            <person name="Miyauchi S."/>
            <person name="Morin E."/>
            <person name="Drula E."/>
            <person name="Courty P.E."/>
            <person name="Chicoki N."/>
            <person name="Fauchery L."/>
            <person name="Kohler A."/>
            <person name="Kuo A."/>
            <person name="Labutti K."/>
            <person name="Pangilinan J."/>
            <person name="Lipzen A."/>
            <person name="Riley R."/>
            <person name="Andreopoulos W."/>
            <person name="He G."/>
            <person name="Johnson J."/>
            <person name="Barry K.W."/>
            <person name="Grigoriev I.V."/>
            <person name="Nagy L."/>
            <person name="Hibbett D."/>
            <person name="Henrissat B."/>
            <person name="Matheny P.B."/>
            <person name="Labbe J."/>
            <person name="Martin F."/>
        </authorList>
    </citation>
    <scope>NUCLEOTIDE SEQUENCE</scope>
    <source>
        <strain evidence="1">EC-137</strain>
    </source>
</reference>
<gene>
    <name evidence="1" type="ORF">K488DRAFT_77904</name>
</gene>
<keyword evidence="2" id="KW-1185">Reference proteome</keyword>
<evidence type="ECO:0000313" key="1">
    <source>
        <dbReference type="EMBL" id="KAI0033411.1"/>
    </source>
</evidence>
<organism evidence="1 2">
    <name type="scientific">Vararia minispora EC-137</name>
    <dbReference type="NCBI Taxonomy" id="1314806"/>
    <lineage>
        <taxon>Eukaryota</taxon>
        <taxon>Fungi</taxon>
        <taxon>Dikarya</taxon>
        <taxon>Basidiomycota</taxon>
        <taxon>Agaricomycotina</taxon>
        <taxon>Agaricomycetes</taxon>
        <taxon>Russulales</taxon>
        <taxon>Lachnocladiaceae</taxon>
        <taxon>Vararia</taxon>
    </lineage>
</organism>
<dbReference type="Proteomes" id="UP000814128">
    <property type="component" value="Unassembled WGS sequence"/>
</dbReference>
<evidence type="ECO:0000313" key="2">
    <source>
        <dbReference type="Proteomes" id="UP000814128"/>
    </source>
</evidence>